<dbReference type="Proteomes" id="UP000694421">
    <property type="component" value="Unplaced"/>
</dbReference>
<evidence type="ECO:0000313" key="2">
    <source>
        <dbReference type="Proteomes" id="UP000694421"/>
    </source>
</evidence>
<proteinExistence type="predicted"/>
<sequence>MINLTSLGSKEMKSRWNWGSITCIMCFTCVGSQLSINSSKASNFSGPLQLYEIKRTFKFPFLKMNSTFKLFSYI</sequence>
<accession>A0A8D0B791</accession>
<dbReference type="Ensembl" id="ENSSMRT00000001576.1">
    <property type="protein sequence ID" value="ENSSMRP00000001303.1"/>
    <property type="gene ID" value="ENSSMRG00000001151.1"/>
</dbReference>
<evidence type="ECO:0000313" key="1">
    <source>
        <dbReference type="Ensembl" id="ENSSMRP00000001303.1"/>
    </source>
</evidence>
<keyword evidence="2" id="KW-1185">Reference proteome</keyword>
<organism evidence="1 2">
    <name type="scientific">Salvator merianae</name>
    <name type="common">Argentine black and white tegu</name>
    <name type="synonym">Tupinambis merianae</name>
    <dbReference type="NCBI Taxonomy" id="96440"/>
    <lineage>
        <taxon>Eukaryota</taxon>
        <taxon>Metazoa</taxon>
        <taxon>Chordata</taxon>
        <taxon>Craniata</taxon>
        <taxon>Vertebrata</taxon>
        <taxon>Euteleostomi</taxon>
        <taxon>Lepidosauria</taxon>
        <taxon>Squamata</taxon>
        <taxon>Bifurcata</taxon>
        <taxon>Unidentata</taxon>
        <taxon>Episquamata</taxon>
        <taxon>Laterata</taxon>
        <taxon>Teiioidea</taxon>
        <taxon>Teiidae</taxon>
        <taxon>Salvator</taxon>
    </lineage>
</organism>
<reference evidence="1" key="1">
    <citation type="submission" date="2025-08" db="UniProtKB">
        <authorList>
            <consortium name="Ensembl"/>
        </authorList>
    </citation>
    <scope>IDENTIFICATION</scope>
</reference>
<protein>
    <submittedName>
        <fullName evidence="1">Uncharacterized protein</fullName>
    </submittedName>
</protein>
<dbReference type="GeneTree" id="ENSGT00940000177316"/>
<reference evidence="1" key="2">
    <citation type="submission" date="2025-09" db="UniProtKB">
        <authorList>
            <consortium name="Ensembl"/>
        </authorList>
    </citation>
    <scope>IDENTIFICATION</scope>
</reference>
<dbReference type="AlphaFoldDB" id="A0A8D0B791"/>
<name>A0A8D0B791_SALMN</name>